<name>A0A6G1H6Q2_9PEZI</name>
<protein>
    <submittedName>
        <fullName evidence="4">Alpha/beta-hydrolase</fullName>
    </submittedName>
</protein>
<dbReference type="PANTHER" id="PTHR43329">
    <property type="entry name" value="EPOXIDE HYDROLASE"/>
    <property type="match status" value="1"/>
</dbReference>
<reference evidence="4" key="1">
    <citation type="journal article" date="2020" name="Stud. Mycol.">
        <title>101 Dothideomycetes genomes: a test case for predicting lifestyles and emergence of pathogens.</title>
        <authorList>
            <person name="Haridas S."/>
            <person name="Albert R."/>
            <person name="Binder M."/>
            <person name="Bloem J."/>
            <person name="Labutti K."/>
            <person name="Salamov A."/>
            <person name="Andreopoulos B."/>
            <person name="Baker S."/>
            <person name="Barry K."/>
            <person name="Bills G."/>
            <person name="Bluhm B."/>
            <person name="Cannon C."/>
            <person name="Castanera R."/>
            <person name="Culley D."/>
            <person name="Daum C."/>
            <person name="Ezra D."/>
            <person name="Gonzalez J."/>
            <person name="Henrissat B."/>
            <person name="Kuo A."/>
            <person name="Liang C."/>
            <person name="Lipzen A."/>
            <person name="Lutzoni F."/>
            <person name="Magnuson J."/>
            <person name="Mondo S."/>
            <person name="Nolan M."/>
            <person name="Ohm R."/>
            <person name="Pangilinan J."/>
            <person name="Park H.-J."/>
            <person name="Ramirez L."/>
            <person name="Alfaro M."/>
            <person name="Sun H."/>
            <person name="Tritt A."/>
            <person name="Yoshinaga Y."/>
            <person name="Zwiers L.-H."/>
            <person name="Turgeon B."/>
            <person name="Goodwin S."/>
            <person name="Spatafora J."/>
            <person name="Crous P."/>
            <person name="Grigoriev I."/>
        </authorList>
    </citation>
    <scope>NUCLEOTIDE SEQUENCE</scope>
    <source>
        <strain evidence="4">CBS 113979</strain>
    </source>
</reference>
<accession>A0A6G1H6Q2</accession>
<dbReference type="InterPro" id="IPR000073">
    <property type="entry name" value="AB_hydrolase_1"/>
</dbReference>
<dbReference type="InterPro" id="IPR000639">
    <property type="entry name" value="Epox_hydrolase-like"/>
</dbReference>
<dbReference type="EMBL" id="ML977147">
    <property type="protein sequence ID" value="KAF1988744.1"/>
    <property type="molecule type" value="Genomic_DNA"/>
</dbReference>
<evidence type="ECO:0000313" key="4">
    <source>
        <dbReference type="EMBL" id="KAF1988744.1"/>
    </source>
</evidence>
<evidence type="ECO:0000313" key="5">
    <source>
        <dbReference type="Proteomes" id="UP000800041"/>
    </source>
</evidence>
<evidence type="ECO:0000259" key="3">
    <source>
        <dbReference type="Pfam" id="PF00561"/>
    </source>
</evidence>
<keyword evidence="5" id="KW-1185">Reference proteome</keyword>
<dbReference type="AlphaFoldDB" id="A0A6G1H6Q2"/>
<dbReference type="PRINTS" id="PR00412">
    <property type="entry name" value="EPOXHYDRLASE"/>
</dbReference>
<sequence length="386" mass="42531">MAPRKLPPLPLPEGITSSFVTSPASPLRFHILSAGSPSDPLIILLHGFPELAFSWRKVMLPLASHGYHVVAVDQRGYGRTTGWDTSPFPHVDLTQFAMTNLVHDILVVIAALGYETVHCVVGHDFGSVSASMCALMRPDVFKSVVMMSHPFTPPSPLPLNTNSSDFKPPAKPSDITESLTTLPSPKKHYKLYNASSSAASDYAHPPQSLPTFLRGYFHLKSGLWPPNSRAHPLPSFTAENLVQMPGYYIMPLHSTMPAVVASLMSDQDASLTLPWLSAADLAVYVDEWTRTGFQGGLNWYRCATDPARMRDVEVFAGKKIKVPSTFISGERDWGNWQVPGALEGMEGFCKEFRGVVFVEGAGHWVQQEKAERVVEEVLRFSKGVER</sequence>
<proteinExistence type="inferred from homology"/>
<comment type="similarity">
    <text evidence="2">Belongs to the AB hydrolase superfamily. Epoxide hydrolase family.</text>
</comment>
<evidence type="ECO:0000256" key="2">
    <source>
        <dbReference type="ARBA" id="ARBA00038334"/>
    </source>
</evidence>
<dbReference type="Proteomes" id="UP000800041">
    <property type="component" value="Unassembled WGS sequence"/>
</dbReference>
<dbReference type="InterPro" id="IPR029058">
    <property type="entry name" value="AB_hydrolase_fold"/>
</dbReference>
<keyword evidence="1 4" id="KW-0378">Hydrolase</keyword>
<dbReference type="Gene3D" id="3.40.50.1820">
    <property type="entry name" value="alpha/beta hydrolase"/>
    <property type="match status" value="1"/>
</dbReference>
<dbReference type="Pfam" id="PF00561">
    <property type="entry name" value="Abhydrolase_1"/>
    <property type="match status" value="1"/>
</dbReference>
<feature type="domain" description="AB hydrolase-1" evidence="3">
    <location>
        <begin position="40"/>
        <end position="164"/>
    </location>
</feature>
<gene>
    <name evidence="4" type="ORF">K402DRAFT_373012</name>
</gene>
<dbReference type="GO" id="GO:0016787">
    <property type="term" value="F:hydrolase activity"/>
    <property type="evidence" value="ECO:0007669"/>
    <property type="project" value="UniProtKB-KW"/>
</dbReference>
<organism evidence="4 5">
    <name type="scientific">Aulographum hederae CBS 113979</name>
    <dbReference type="NCBI Taxonomy" id="1176131"/>
    <lineage>
        <taxon>Eukaryota</taxon>
        <taxon>Fungi</taxon>
        <taxon>Dikarya</taxon>
        <taxon>Ascomycota</taxon>
        <taxon>Pezizomycotina</taxon>
        <taxon>Dothideomycetes</taxon>
        <taxon>Pleosporomycetidae</taxon>
        <taxon>Aulographales</taxon>
        <taxon>Aulographaceae</taxon>
    </lineage>
</organism>
<dbReference type="OrthoDB" id="408373at2759"/>
<dbReference type="SUPFAM" id="SSF53474">
    <property type="entry name" value="alpha/beta-Hydrolases"/>
    <property type="match status" value="1"/>
</dbReference>
<evidence type="ECO:0000256" key="1">
    <source>
        <dbReference type="ARBA" id="ARBA00022801"/>
    </source>
</evidence>